<dbReference type="EMBL" id="CM042050">
    <property type="protein sequence ID" value="KAI3735729.1"/>
    <property type="molecule type" value="Genomic_DNA"/>
</dbReference>
<reference evidence="1 2" key="2">
    <citation type="journal article" date="2022" name="Mol. Ecol. Resour.">
        <title>The genomes of chicory, endive, great burdock and yacon provide insights into Asteraceae paleo-polyploidization history and plant inulin production.</title>
        <authorList>
            <person name="Fan W."/>
            <person name="Wang S."/>
            <person name="Wang H."/>
            <person name="Wang A."/>
            <person name="Jiang F."/>
            <person name="Liu H."/>
            <person name="Zhao H."/>
            <person name="Xu D."/>
            <person name="Zhang Y."/>
        </authorList>
    </citation>
    <scope>NUCLEOTIDE SEQUENCE [LARGE SCALE GENOMIC DNA]</scope>
    <source>
        <strain evidence="2">cv. Niubang</strain>
    </source>
</reference>
<protein>
    <submittedName>
        <fullName evidence="1">Uncharacterized protein</fullName>
    </submittedName>
</protein>
<accession>A0ACB9CN68</accession>
<keyword evidence="2" id="KW-1185">Reference proteome</keyword>
<reference evidence="2" key="1">
    <citation type="journal article" date="2022" name="Mol. Ecol. Resour.">
        <title>The genomes of chicory, endive, great burdock and yacon provide insights into Asteraceae palaeo-polyploidization history and plant inulin production.</title>
        <authorList>
            <person name="Fan W."/>
            <person name="Wang S."/>
            <person name="Wang H."/>
            <person name="Wang A."/>
            <person name="Jiang F."/>
            <person name="Liu H."/>
            <person name="Zhao H."/>
            <person name="Xu D."/>
            <person name="Zhang Y."/>
        </authorList>
    </citation>
    <scope>NUCLEOTIDE SEQUENCE [LARGE SCALE GENOMIC DNA]</scope>
    <source>
        <strain evidence="2">cv. Niubang</strain>
    </source>
</reference>
<evidence type="ECO:0000313" key="1">
    <source>
        <dbReference type="EMBL" id="KAI3735729.1"/>
    </source>
</evidence>
<sequence length="178" mass="19972">MFKVLKKLKLLKSPLRRLKSSYGNLADKIKLLKQELDSVQLLCDADPFNQLLHEDLCHLRLAYVNACHDEEVVVRQRAKDVNGNGGDFSVKRVYYSMDGVYDGVTWAKTGRLKRVVADNREEKSPDFVVEEPCRVVDVIVAAAADGIGPLSAYFFGLPLFRFTTYLPLTLIHAVTGNA</sequence>
<gene>
    <name evidence="1" type="ORF">L6452_15239</name>
</gene>
<dbReference type="Proteomes" id="UP001055879">
    <property type="component" value="Linkage Group LG04"/>
</dbReference>
<evidence type="ECO:0000313" key="2">
    <source>
        <dbReference type="Proteomes" id="UP001055879"/>
    </source>
</evidence>
<name>A0ACB9CN68_ARCLA</name>
<proteinExistence type="predicted"/>
<organism evidence="1 2">
    <name type="scientific">Arctium lappa</name>
    <name type="common">Greater burdock</name>
    <name type="synonym">Lappa major</name>
    <dbReference type="NCBI Taxonomy" id="4217"/>
    <lineage>
        <taxon>Eukaryota</taxon>
        <taxon>Viridiplantae</taxon>
        <taxon>Streptophyta</taxon>
        <taxon>Embryophyta</taxon>
        <taxon>Tracheophyta</taxon>
        <taxon>Spermatophyta</taxon>
        <taxon>Magnoliopsida</taxon>
        <taxon>eudicotyledons</taxon>
        <taxon>Gunneridae</taxon>
        <taxon>Pentapetalae</taxon>
        <taxon>asterids</taxon>
        <taxon>campanulids</taxon>
        <taxon>Asterales</taxon>
        <taxon>Asteraceae</taxon>
        <taxon>Carduoideae</taxon>
        <taxon>Cardueae</taxon>
        <taxon>Arctiinae</taxon>
        <taxon>Arctium</taxon>
    </lineage>
</organism>
<comment type="caution">
    <text evidence="1">The sequence shown here is derived from an EMBL/GenBank/DDBJ whole genome shotgun (WGS) entry which is preliminary data.</text>
</comment>